<dbReference type="InterPro" id="IPR016181">
    <property type="entry name" value="Acyl_CoA_acyltransferase"/>
</dbReference>
<evidence type="ECO:0000256" key="1">
    <source>
        <dbReference type="ARBA" id="ARBA00005189"/>
    </source>
</evidence>
<dbReference type="SUPFAM" id="SSF55729">
    <property type="entry name" value="Acyl-CoA N-acyltransferases (Nat)"/>
    <property type="match status" value="1"/>
</dbReference>
<dbReference type="EC" id="2.3.1.-" evidence="6"/>
<keyword evidence="3 6" id="KW-0808">Transferase</keyword>
<keyword evidence="4" id="KW-0443">Lipid metabolism</keyword>
<evidence type="ECO:0000256" key="2">
    <source>
        <dbReference type="ARBA" id="ARBA00022516"/>
    </source>
</evidence>
<keyword evidence="2" id="KW-0444">Lipid biosynthesis</keyword>
<dbReference type="InterPro" id="IPR052351">
    <property type="entry name" value="Ornithine_N-alpha-AT"/>
</dbReference>
<sequence length="258" mass="29317">MISRKGVIILNTLPALQVKLADCEDELKKALRLCYEVFAEKEANPALYNESRMESDIFDEHCDHLIVKDTNTNQVVGTYRLLPGERAVMHKGFYSETEFDLSGFTVPKSQILEVGRSCVAPEYRDGKTIQLLWEGIAGYIMDGLFSHLIGCASIPVQNIHELNRMYTFLCAKKMITDRFKVQPLMSHRVTGLRTVDITGQEKNILRTLPPLIKGYQRLGAEIAGAPAFDPIFQTTDFFIVLETSRIAQKYKRHFIKTP</sequence>
<proteinExistence type="predicted"/>
<keyword evidence="7" id="KW-1185">Reference proteome</keyword>
<gene>
    <name evidence="6" type="ORF">K3F53_13325</name>
</gene>
<evidence type="ECO:0000256" key="3">
    <source>
        <dbReference type="ARBA" id="ARBA00022679"/>
    </source>
</evidence>
<name>A0ABX8Y8Y5_ANETH</name>
<dbReference type="Gene3D" id="3.40.630.30">
    <property type="match status" value="1"/>
</dbReference>
<protein>
    <submittedName>
        <fullName evidence="6">GNAT family N-acetyltransferase</fullName>
        <ecNumber evidence="6">2.3.1.-</ecNumber>
    </submittedName>
</protein>
<dbReference type="PANTHER" id="PTHR37323">
    <property type="entry name" value="GCN5-RELATED N-ACETYLTRANSFERASE"/>
    <property type="match status" value="1"/>
</dbReference>
<organism evidence="6 7">
    <name type="scientific">Aneurinibacillus thermoaerophilus</name>
    <dbReference type="NCBI Taxonomy" id="143495"/>
    <lineage>
        <taxon>Bacteria</taxon>
        <taxon>Bacillati</taxon>
        <taxon>Bacillota</taxon>
        <taxon>Bacilli</taxon>
        <taxon>Bacillales</taxon>
        <taxon>Paenibacillaceae</taxon>
        <taxon>Aneurinibacillus group</taxon>
        <taxon>Aneurinibacillus</taxon>
    </lineage>
</organism>
<comment type="pathway">
    <text evidence="1">Lipid metabolism.</text>
</comment>
<evidence type="ECO:0000313" key="6">
    <source>
        <dbReference type="EMBL" id="QYY41870.1"/>
    </source>
</evidence>
<dbReference type="Proteomes" id="UP000826616">
    <property type="component" value="Chromosome"/>
</dbReference>
<evidence type="ECO:0000313" key="7">
    <source>
        <dbReference type="Proteomes" id="UP000826616"/>
    </source>
</evidence>
<dbReference type="Pfam" id="PF13444">
    <property type="entry name" value="Acetyltransf_5"/>
    <property type="match status" value="1"/>
</dbReference>
<evidence type="ECO:0000256" key="5">
    <source>
        <dbReference type="ARBA" id="ARBA00023315"/>
    </source>
</evidence>
<accession>A0ABX8Y8Y5</accession>
<dbReference type="GO" id="GO:0016746">
    <property type="term" value="F:acyltransferase activity"/>
    <property type="evidence" value="ECO:0007669"/>
    <property type="project" value="UniProtKB-KW"/>
</dbReference>
<evidence type="ECO:0000256" key="4">
    <source>
        <dbReference type="ARBA" id="ARBA00023098"/>
    </source>
</evidence>
<reference evidence="6 7" key="1">
    <citation type="submission" date="2021-08" db="EMBL/GenBank/DDBJ databases">
        <title>Complete genome sequence of the strain Aneurinibacillus thermoaerophilus CCM 8960.</title>
        <authorList>
            <person name="Musilova J."/>
            <person name="Kourilova X."/>
            <person name="Pernicova I."/>
            <person name="Bezdicek M."/>
            <person name="Lengerova M."/>
            <person name="Obruca S."/>
            <person name="Sedlar K."/>
        </authorList>
    </citation>
    <scope>NUCLEOTIDE SEQUENCE [LARGE SCALE GENOMIC DNA]</scope>
    <source>
        <strain evidence="6 7">CCM 8960</strain>
    </source>
</reference>
<dbReference type="PANTHER" id="PTHR37323:SF1">
    <property type="entry name" value="L-ORNITHINE N(ALPHA)-ACYLTRANSFERASE"/>
    <property type="match status" value="1"/>
</dbReference>
<dbReference type="EMBL" id="CP080764">
    <property type="protein sequence ID" value="QYY41870.1"/>
    <property type="molecule type" value="Genomic_DNA"/>
</dbReference>
<keyword evidence="5 6" id="KW-0012">Acyltransferase</keyword>